<feature type="compositionally biased region" description="Basic and acidic residues" evidence="1">
    <location>
        <begin position="1806"/>
        <end position="1816"/>
    </location>
</feature>
<feature type="region of interest" description="Disordered" evidence="1">
    <location>
        <begin position="385"/>
        <end position="410"/>
    </location>
</feature>
<keyword evidence="4" id="KW-1185">Reference proteome</keyword>
<reference evidence="3 4" key="1">
    <citation type="submission" date="2024-02" db="EMBL/GenBank/DDBJ databases">
        <authorList>
            <person name="Chen Y."/>
            <person name="Shah S."/>
            <person name="Dougan E. K."/>
            <person name="Thang M."/>
            <person name="Chan C."/>
        </authorList>
    </citation>
    <scope>NUCLEOTIDE SEQUENCE [LARGE SCALE GENOMIC DNA]</scope>
</reference>
<dbReference type="Pfam" id="PF07727">
    <property type="entry name" value="RVT_2"/>
    <property type="match status" value="1"/>
</dbReference>
<feature type="domain" description="Reverse transcriptase Ty1/copia-type" evidence="2">
    <location>
        <begin position="1385"/>
        <end position="1562"/>
    </location>
</feature>
<accession>A0ABP0I0J5</accession>
<evidence type="ECO:0000256" key="1">
    <source>
        <dbReference type="SAM" id="MobiDB-lite"/>
    </source>
</evidence>
<gene>
    <name evidence="3" type="ORF">SCF082_LOCUS4656</name>
</gene>
<evidence type="ECO:0000313" key="3">
    <source>
        <dbReference type="EMBL" id="CAK8996133.1"/>
    </source>
</evidence>
<proteinExistence type="predicted"/>
<dbReference type="Proteomes" id="UP001642464">
    <property type="component" value="Unassembled WGS sequence"/>
</dbReference>
<feature type="compositionally biased region" description="Basic residues" evidence="1">
    <location>
        <begin position="1817"/>
        <end position="1831"/>
    </location>
</feature>
<feature type="compositionally biased region" description="Polar residues" evidence="1">
    <location>
        <begin position="1855"/>
        <end position="1867"/>
    </location>
</feature>
<organism evidence="3 4">
    <name type="scientific">Durusdinium trenchii</name>
    <dbReference type="NCBI Taxonomy" id="1381693"/>
    <lineage>
        <taxon>Eukaryota</taxon>
        <taxon>Sar</taxon>
        <taxon>Alveolata</taxon>
        <taxon>Dinophyceae</taxon>
        <taxon>Suessiales</taxon>
        <taxon>Symbiodiniaceae</taxon>
        <taxon>Durusdinium</taxon>
    </lineage>
</organism>
<name>A0ABP0I0J5_9DINO</name>
<sequence length="1867" mass="210468">MKDDLEVSGGLLSHICNISFPRAPTTTFCFLLGSVDAKGIVRVAGFHCPEWEKQNDLSLIDWREQRVKSLCQSKSHEVIGCCLVKPTGEATLSNADAAMARKHQLECNEAFVTAITGKDRKTRFFRLTAAGVAEAEIEVGETTMVELHAAVQWVGPSSLYYAEVVSESLADLDSLEKEAAEALLAKRGKTKKCQARATARADDLGHSAKAAATLNDIAEELGLFADWLCAELPRFTSVNQDLQKEFQQRLDQFPLANRELAKIQACACPSDIAGAGKVLTAVHGMKADLQVRAVKRNATGHAFDGKKWKHAARSSSAFNTPTPKRPRVTPSSTPSAASTSPAATEPASSTAAPAASPSAESTSPPVAEEAEDGNMLGYQLVVDPQSDHEEGDDMEEEDEENRPKKRGGQSVRVRLPVYKKLQCIRELDRLIESGQRKGLEKSVMHSFPEVFMGTRGKMKTGMLGRWLVQADEQSRRKIPFEKMSAKDQQMKDLPDWVRLPLGMTPRSLDRFKSGTNVPQPVVTKVVQMIERVTCGQGPALTAGVLKAESVKKEVESMLQVFNDAQKKTAEENGIAIPDQKSKVSIRWVNRLLSHYGWKRNAPNTYGAYLEFDDERMVRSRRAWRFLRLEKNVRLDLALNFDQVWKAGKREQLWAELHRLQRQGNTEWEAKRRRIAGRDARCDTVDQGRHSITIVTSLWGSGETGPLTLVLPLGFLSGDKQAELQQRFAPHVYFLSSGRSSHFMNAEVVAAFYETVLSDAFERRRQVLAERYQRSFQDEKHMATYQETCFGYRSGLMQRATDTPMLLSNGNKHLSVSHEESVLSAIYGWQRLGKNGKALRWAWLSRGMASYEEMCEVSPEPVTTETLKEEMAHCEKQSAEELFEGSLEEVFERPDVNRTTFLWQIESLAEDSDVEDEWEKQDSQWRCLPQHWQHLLNQRLAQYHGHVQDAQALVEHREAQFGVDDIKSKNARQKLLELQEGKCATSVVLMCKGTAKEVSPDVYKRCVQSTNGELKVSVSNKVVAYKLCVMSLKLTTMAEPEVARQLRIVSVTGQSREVQAVRLHLNLLSLQSSKVLQDLQVPKAKKSNTSIHVGETDAAGGQDEVAQELTILDKAEDQADGEAAELLCPDVAESAFVEAQANVNTGDSNGEADDGASDIGTIKHDAIMLKNRAQIYFWVPQLKRYNRDSGQWRGGLSDYSPTSRQIHHALIIHQTGSSCLQRLEDSVLPMMQLTGLPITAARLHRFPRKRFMKPPRKRARVTILMGKDPDNIFMVEEDQEEAAKHPRRRASFPWRGMTFFLKSEPPPTEQKTYIQLPDGIYEANLKEEERRQFEHHWLEDLHDHLLAEVMLLKLKQSGKELDPKFFDEEERAEFLKADAKEWQQRVRNKVIKRLSKEAVRNGWKGWSFDVTTAFLSGENLTRDVYVRAPEEGLPAVEGEPPVRAGELMKILRSAYGLVESPRLWYLQASKLLTTTPLEELPISRSSFVAAEGNKAWSILSLHVDDGLLFGDERDPRFQKLKSDINKMFTIKEWKSIPLTFLGVDLKQKGEELFDDMSNYIAKIALPNMKLEPKNDDKPLDAQQLTAYRQLVMRLRWPVNATTPLQDEQAGTARNKSRAALPYPRIRGKLFLVTYFDASLGKEKDGKSQLGAIHFLSNEDVNHGPQPAAAIDYTTNKSSRVVRSSMAAESCSLSVAVDRHLYIRLIADMMLHGVFKVGSDWREKLRVGGGIVTDAKSLFDHLGATGQIPAERQTMLDLLVAKDLLEQQIYRLFWVPTHRQRADGLTKAMRNVLWEEYLRKKTISLKETPEEREIEEHRKQLRKGQRERRKIRSKQMASSTSTTSWQSQQKATWQSQNKDSGSASATLFG</sequence>
<evidence type="ECO:0000313" key="4">
    <source>
        <dbReference type="Proteomes" id="UP001642464"/>
    </source>
</evidence>
<feature type="compositionally biased region" description="Low complexity" evidence="1">
    <location>
        <begin position="328"/>
        <end position="367"/>
    </location>
</feature>
<feature type="compositionally biased region" description="Acidic residues" evidence="1">
    <location>
        <begin position="389"/>
        <end position="400"/>
    </location>
</feature>
<comment type="caution">
    <text evidence="3">The sequence shown here is derived from an EMBL/GenBank/DDBJ whole genome shotgun (WGS) entry which is preliminary data.</text>
</comment>
<feature type="region of interest" description="Disordered" evidence="1">
    <location>
        <begin position="1806"/>
        <end position="1867"/>
    </location>
</feature>
<evidence type="ECO:0000259" key="2">
    <source>
        <dbReference type="Pfam" id="PF07727"/>
    </source>
</evidence>
<protein>
    <submittedName>
        <fullName evidence="3">Retrovirus-related Pol polyprotein from transposon RE1 (Retro element 1) (AtRE1)</fullName>
    </submittedName>
</protein>
<dbReference type="EMBL" id="CAXAMM010002447">
    <property type="protein sequence ID" value="CAK8996133.1"/>
    <property type="molecule type" value="Genomic_DNA"/>
</dbReference>
<feature type="compositionally biased region" description="Low complexity" evidence="1">
    <location>
        <begin position="1833"/>
        <end position="1854"/>
    </location>
</feature>
<dbReference type="InterPro" id="IPR013103">
    <property type="entry name" value="RVT_2"/>
</dbReference>
<feature type="region of interest" description="Disordered" evidence="1">
    <location>
        <begin position="302"/>
        <end position="370"/>
    </location>
</feature>